<sequence>MHTPINLAEIRQQNLLARGILTPQDLQRKKAAGEAISRTNANNFADIRRFSSMRHNKAAARDALHKKWLQQRSNSRIVTNIAEFSAKRDSDNDRFLLEASKEIPGVMSWSSRIGREILKLTNDYRATKGLSALQWNQPIHDVSLLHSHEMATKRKGFDHRGFSNRVDSLPFKARSSAENLFMSTVEHNFAQDAVNGWIRSPGHQKNLVGSFTLCGIGVEKDPSSGKIFATQIFTA</sequence>
<name>A0ABQ9Y6C1_9EUKA</name>
<proteinExistence type="predicted"/>
<evidence type="ECO:0000313" key="2">
    <source>
        <dbReference type="EMBL" id="KAK2959305.1"/>
    </source>
</evidence>
<feature type="domain" description="SCP" evidence="1">
    <location>
        <begin position="118"/>
        <end position="233"/>
    </location>
</feature>
<dbReference type="PANTHER" id="PTHR31157">
    <property type="entry name" value="SCP DOMAIN-CONTAINING PROTEIN"/>
    <property type="match status" value="1"/>
</dbReference>
<reference evidence="2 3" key="1">
    <citation type="journal article" date="2022" name="bioRxiv">
        <title>Genomics of Preaxostyla Flagellates Illuminates Evolutionary Transitions and the Path Towards Mitochondrial Loss.</title>
        <authorList>
            <person name="Novak L.V.F."/>
            <person name="Treitli S.C."/>
            <person name="Pyrih J."/>
            <person name="Halakuc P."/>
            <person name="Pipaliya S.V."/>
            <person name="Vacek V."/>
            <person name="Brzon O."/>
            <person name="Soukal P."/>
            <person name="Eme L."/>
            <person name="Dacks J.B."/>
            <person name="Karnkowska A."/>
            <person name="Elias M."/>
            <person name="Hampl V."/>
        </authorList>
    </citation>
    <scope>NUCLEOTIDE SEQUENCE [LARGE SCALE GENOMIC DNA]</scope>
    <source>
        <strain evidence="2">NAU3</strain>
        <tissue evidence="2">Gut</tissue>
    </source>
</reference>
<dbReference type="SUPFAM" id="SSF55797">
    <property type="entry name" value="PR-1-like"/>
    <property type="match status" value="1"/>
</dbReference>
<dbReference type="CDD" id="cd05379">
    <property type="entry name" value="CAP_bacterial"/>
    <property type="match status" value="1"/>
</dbReference>
<dbReference type="EMBL" id="JARBJD010000030">
    <property type="protein sequence ID" value="KAK2959305.1"/>
    <property type="molecule type" value="Genomic_DNA"/>
</dbReference>
<organism evidence="2 3">
    <name type="scientific">Blattamonas nauphoetae</name>
    <dbReference type="NCBI Taxonomy" id="2049346"/>
    <lineage>
        <taxon>Eukaryota</taxon>
        <taxon>Metamonada</taxon>
        <taxon>Preaxostyla</taxon>
        <taxon>Oxymonadida</taxon>
        <taxon>Blattamonas</taxon>
    </lineage>
</organism>
<dbReference type="Gene3D" id="3.40.33.10">
    <property type="entry name" value="CAP"/>
    <property type="match status" value="1"/>
</dbReference>
<protein>
    <submittedName>
        <fullName evidence="2">Alkaline phosphatase</fullName>
    </submittedName>
</protein>
<evidence type="ECO:0000259" key="1">
    <source>
        <dbReference type="Pfam" id="PF00188"/>
    </source>
</evidence>
<keyword evidence="3" id="KW-1185">Reference proteome</keyword>
<dbReference type="InterPro" id="IPR014044">
    <property type="entry name" value="CAP_dom"/>
</dbReference>
<evidence type="ECO:0000313" key="3">
    <source>
        <dbReference type="Proteomes" id="UP001281761"/>
    </source>
</evidence>
<dbReference type="PANTHER" id="PTHR31157:SF30">
    <property type="entry name" value="SCP DOMAIN-CONTAINING PROTEIN"/>
    <property type="match status" value="1"/>
</dbReference>
<gene>
    <name evidence="2" type="ORF">BLNAU_5614</name>
</gene>
<dbReference type="Proteomes" id="UP001281761">
    <property type="component" value="Unassembled WGS sequence"/>
</dbReference>
<dbReference type="InterPro" id="IPR035940">
    <property type="entry name" value="CAP_sf"/>
</dbReference>
<dbReference type="Pfam" id="PF00188">
    <property type="entry name" value="CAP"/>
    <property type="match status" value="1"/>
</dbReference>
<comment type="caution">
    <text evidence="2">The sequence shown here is derived from an EMBL/GenBank/DDBJ whole genome shotgun (WGS) entry which is preliminary data.</text>
</comment>
<accession>A0ABQ9Y6C1</accession>